<keyword evidence="11" id="KW-1185">Reference proteome</keyword>
<dbReference type="GO" id="GO:0016020">
    <property type="term" value="C:membrane"/>
    <property type="evidence" value="ECO:0007669"/>
    <property type="project" value="UniProtKB-SubCell"/>
</dbReference>
<dbReference type="GO" id="GO:0005274">
    <property type="term" value="F:allantoin:proton symporter activity"/>
    <property type="evidence" value="ECO:0007669"/>
    <property type="project" value="TreeGrafter"/>
</dbReference>
<evidence type="ECO:0000256" key="1">
    <source>
        <dbReference type="ARBA" id="ARBA00004141"/>
    </source>
</evidence>
<accession>A0A9W7IY02</accession>
<dbReference type="InterPro" id="IPR009834">
    <property type="entry name" value="Ureide_permease"/>
</dbReference>
<evidence type="ECO:0000256" key="9">
    <source>
        <dbReference type="SAM" id="Phobius"/>
    </source>
</evidence>
<protein>
    <submittedName>
        <fullName evidence="10">Uncharacterized protein</fullName>
    </submittedName>
</protein>
<dbReference type="PANTHER" id="PTHR31081:SF5">
    <property type="entry name" value="UREIDE PERMEASE 1-RELATED"/>
    <property type="match status" value="1"/>
</dbReference>
<proteinExistence type="inferred from homology"/>
<keyword evidence="3" id="KW-0813">Transport</keyword>
<comment type="similarity">
    <text evidence="2">Belongs to the plant ureide permease (TC 2.A.7.19) family.</text>
</comment>
<comment type="caution">
    <text evidence="10">The sequence shown here is derived from an EMBL/GenBank/DDBJ whole genome shotgun (WGS) entry which is preliminary data.</text>
</comment>
<keyword evidence="6" id="KW-0067">ATP-binding</keyword>
<evidence type="ECO:0000256" key="7">
    <source>
        <dbReference type="ARBA" id="ARBA00022989"/>
    </source>
</evidence>
<comment type="subcellular location">
    <subcellularLocation>
        <location evidence="1">Membrane</location>
        <topology evidence="1">Multi-pass membrane protein</topology>
    </subcellularLocation>
</comment>
<gene>
    <name evidence="10" type="ORF">HRI_004131500</name>
</gene>
<keyword evidence="8 9" id="KW-0472">Membrane</keyword>
<reference evidence="10" key="1">
    <citation type="submission" date="2023-05" db="EMBL/GenBank/DDBJ databases">
        <title>Genome and transcriptome analyses reveal genes involved in the formation of fine ridges on petal epidermal cells in Hibiscus trionum.</title>
        <authorList>
            <person name="Koshimizu S."/>
            <person name="Masuda S."/>
            <person name="Ishii T."/>
            <person name="Shirasu K."/>
            <person name="Hoshino A."/>
            <person name="Arita M."/>
        </authorList>
    </citation>
    <scope>NUCLEOTIDE SEQUENCE</scope>
    <source>
        <strain evidence="10">Hamamatsu line</strain>
    </source>
</reference>
<dbReference type="PANTHER" id="PTHR31081">
    <property type="entry name" value="UREIDE PERMEASE 1-RELATED-RELATED"/>
    <property type="match status" value="1"/>
</dbReference>
<evidence type="ECO:0000256" key="4">
    <source>
        <dbReference type="ARBA" id="ARBA00022692"/>
    </source>
</evidence>
<keyword evidence="4 9" id="KW-0812">Transmembrane</keyword>
<dbReference type="Pfam" id="PF07168">
    <property type="entry name" value="Ureide_permease"/>
    <property type="match status" value="1"/>
</dbReference>
<dbReference type="OrthoDB" id="1910534at2759"/>
<evidence type="ECO:0000256" key="8">
    <source>
        <dbReference type="ARBA" id="ARBA00023136"/>
    </source>
</evidence>
<dbReference type="Proteomes" id="UP001165190">
    <property type="component" value="Unassembled WGS sequence"/>
</dbReference>
<evidence type="ECO:0000313" key="10">
    <source>
        <dbReference type="EMBL" id="GMJ04623.1"/>
    </source>
</evidence>
<dbReference type="GO" id="GO:0005524">
    <property type="term" value="F:ATP binding"/>
    <property type="evidence" value="ECO:0007669"/>
    <property type="project" value="UniProtKB-KW"/>
</dbReference>
<evidence type="ECO:0000256" key="2">
    <source>
        <dbReference type="ARBA" id="ARBA00005931"/>
    </source>
</evidence>
<feature type="transmembrane region" description="Helical" evidence="9">
    <location>
        <begin position="142"/>
        <end position="160"/>
    </location>
</feature>
<keyword evidence="7 9" id="KW-1133">Transmembrane helix</keyword>
<dbReference type="EMBL" id="BSYR01000040">
    <property type="protein sequence ID" value="GMJ04623.1"/>
    <property type="molecule type" value="Genomic_DNA"/>
</dbReference>
<dbReference type="InterPro" id="IPR030189">
    <property type="entry name" value="UPS_plant"/>
</dbReference>
<evidence type="ECO:0000313" key="11">
    <source>
        <dbReference type="Proteomes" id="UP001165190"/>
    </source>
</evidence>
<organism evidence="10 11">
    <name type="scientific">Hibiscus trionum</name>
    <name type="common">Flower of an hour</name>
    <dbReference type="NCBI Taxonomy" id="183268"/>
    <lineage>
        <taxon>Eukaryota</taxon>
        <taxon>Viridiplantae</taxon>
        <taxon>Streptophyta</taxon>
        <taxon>Embryophyta</taxon>
        <taxon>Tracheophyta</taxon>
        <taxon>Spermatophyta</taxon>
        <taxon>Magnoliopsida</taxon>
        <taxon>eudicotyledons</taxon>
        <taxon>Gunneridae</taxon>
        <taxon>Pentapetalae</taxon>
        <taxon>rosids</taxon>
        <taxon>malvids</taxon>
        <taxon>Malvales</taxon>
        <taxon>Malvaceae</taxon>
        <taxon>Malvoideae</taxon>
        <taxon>Hibiscus</taxon>
    </lineage>
</organism>
<dbReference type="AlphaFoldDB" id="A0A9W7IY02"/>
<keyword evidence="5" id="KW-0547">Nucleotide-binding</keyword>
<sequence>MFGSKSSFGSGNSVGVSGLGSSLPGLTTEKVEAGNAEFLVDLENRRAIKVFGKSTLIGLPITFFAGICFFLSLFSPTFNSAKNDEWQRLGLCSRDRERSPVDGRPSSGVCGCRFCAGTSTCEHVLGRTIVRRIPEIVRRTHILVSGMLFMFSVAIGIPMASSGHRK</sequence>
<dbReference type="GO" id="GO:0015505">
    <property type="term" value="F:uracil:monoatomic cation symporter activity"/>
    <property type="evidence" value="ECO:0007669"/>
    <property type="project" value="TreeGrafter"/>
</dbReference>
<evidence type="ECO:0000256" key="5">
    <source>
        <dbReference type="ARBA" id="ARBA00022741"/>
    </source>
</evidence>
<name>A0A9W7IY02_HIBTR</name>
<feature type="transmembrane region" description="Helical" evidence="9">
    <location>
        <begin position="55"/>
        <end position="74"/>
    </location>
</feature>
<evidence type="ECO:0000256" key="3">
    <source>
        <dbReference type="ARBA" id="ARBA00022448"/>
    </source>
</evidence>
<evidence type="ECO:0000256" key="6">
    <source>
        <dbReference type="ARBA" id="ARBA00022840"/>
    </source>
</evidence>